<dbReference type="EMBL" id="FOIQ01000001">
    <property type="protein sequence ID" value="SEV83102.1"/>
    <property type="molecule type" value="Genomic_DNA"/>
</dbReference>
<dbReference type="Proteomes" id="UP000199373">
    <property type="component" value="Unassembled WGS sequence"/>
</dbReference>
<evidence type="ECO:0000313" key="1">
    <source>
        <dbReference type="EMBL" id="SEV83102.1"/>
    </source>
</evidence>
<dbReference type="RefSeq" id="WP_091914257.1">
    <property type="nucleotide sequence ID" value="NZ_FOIQ01000001.1"/>
</dbReference>
<dbReference type="AlphaFoldDB" id="A0A1I0M499"/>
<reference evidence="1 2" key="1">
    <citation type="submission" date="2016-10" db="EMBL/GenBank/DDBJ databases">
        <authorList>
            <person name="de Groot N.N."/>
        </authorList>
    </citation>
    <scope>NUCLEOTIDE SEQUENCE [LARGE SCALE GENOMIC DNA]</scope>
    <source>
        <strain evidence="1 2">TC2-24</strain>
    </source>
</reference>
<keyword evidence="2" id="KW-1185">Reference proteome</keyword>
<name>A0A1I0M499_9BACT</name>
<protein>
    <recommendedName>
        <fullName evidence="3">Dehydrogenase</fullName>
    </recommendedName>
</protein>
<accession>A0A1I0M499</accession>
<organism evidence="1 2">
    <name type="scientific">Prevotella aff. ruminicola Tc2-24</name>
    <dbReference type="NCBI Taxonomy" id="81582"/>
    <lineage>
        <taxon>Bacteria</taxon>
        <taxon>Pseudomonadati</taxon>
        <taxon>Bacteroidota</taxon>
        <taxon>Bacteroidia</taxon>
        <taxon>Bacteroidales</taxon>
        <taxon>Prevotellaceae</taxon>
        <taxon>Prevotella</taxon>
    </lineage>
</organism>
<gene>
    <name evidence="1" type="ORF">SAMN04487850_0306</name>
</gene>
<evidence type="ECO:0008006" key="3">
    <source>
        <dbReference type="Google" id="ProtNLM"/>
    </source>
</evidence>
<sequence length="44" mass="5286">MADGYLEKHHEDYEIRKAAWLRKKKHLPKVNAKNKLERPDDEAL</sequence>
<proteinExistence type="predicted"/>
<evidence type="ECO:0000313" key="2">
    <source>
        <dbReference type="Proteomes" id="UP000199373"/>
    </source>
</evidence>